<comment type="caution">
    <text evidence="2">The sequence shown here is derived from an EMBL/GenBank/DDBJ whole genome shotgun (WGS) entry which is preliminary data.</text>
</comment>
<feature type="chain" id="PRO_5042173608" evidence="1">
    <location>
        <begin position="31"/>
        <end position="101"/>
    </location>
</feature>
<dbReference type="EMBL" id="BSYO01000030">
    <property type="protein sequence ID" value="GMH26186.1"/>
    <property type="molecule type" value="Genomic_DNA"/>
</dbReference>
<evidence type="ECO:0000313" key="3">
    <source>
        <dbReference type="Proteomes" id="UP001279734"/>
    </source>
</evidence>
<keyword evidence="3" id="KW-1185">Reference proteome</keyword>
<reference evidence="2" key="1">
    <citation type="submission" date="2023-05" db="EMBL/GenBank/DDBJ databases">
        <title>Nepenthes gracilis genome sequencing.</title>
        <authorList>
            <person name="Fukushima K."/>
        </authorList>
    </citation>
    <scope>NUCLEOTIDE SEQUENCE</scope>
    <source>
        <strain evidence="2">SING2019-196</strain>
    </source>
</reference>
<evidence type="ECO:0000256" key="1">
    <source>
        <dbReference type="SAM" id="SignalP"/>
    </source>
</evidence>
<keyword evidence="1" id="KW-0732">Signal</keyword>
<sequence length="101" mass="10811">MSYTPQPSVKGSLNWLLNLVSDFLISLLKGAFFLSPVDIGETTVAVSSGARDGMAGITANEIEGVSSASNSVLSLFCLLNLRMHQQICLELQSMHQGPGLW</sequence>
<feature type="signal peptide" evidence="1">
    <location>
        <begin position="1"/>
        <end position="30"/>
    </location>
</feature>
<proteinExistence type="predicted"/>
<evidence type="ECO:0000313" key="2">
    <source>
        <dbReference type="EMBL" id="GMH26186.1"/>
    </source>
</evidence>
<dbReference type="Proteomes" id="UP001279734">
    <property type="component" value="Unassembled WGS sequence"/>
</dbReference>
<accession>A0AAD3TBM7</accession>
<name>A0AAD3TBM7_NEPGR</name>
<protein>
    <submittedName>
        <fullName evidence="2">Uncharacterized protein</fullName>
    </submittedName>
</protein>
<gene>
    <name evidence="2" type="ORF">Nepgr_028029</name>
</gene>
<dbReference type="AlphaFoldDB" id="A0AAD3TBM7"/>
<organism evidence="2 3">
    <name type="scientific">Nepenthes gracilis</name>
    <name type="common">Slender pitcher plant</name>
    <dbReference type="NCBI Taxonomy" id="150966"/>
    <lineage>
        <taxon>Eukaryota</taxon>
        <taxon>Viridiplantae</taxon>
        <taxon>Streptophyta</taxon>
        <taxon>Embryophyta</taxon>
        <taxon>Tracheophyta</taxon>
        <taxon>Spermatophyta</taxon>
        <taxon>Magnoliopsida</taxon>
        <taxon>eudicotyledons</taxon>
        <taxon>Gunneridae</taxon>
        <taxon>Pentapetalae</taxon>
        <taxon>Caryophyllales</taxon>
        <taxon>Nepenthaceae</taxon>
        <taxon>Nepenthes</taxon>
    </lineage>
</organism>